<name>A0A3G6JDW6_LACDL</name>
<keyword evidence="1" id="KW-0812">Transmembrane</keyword>
<dbReference type="EMBL" id="CP031023">
    <property type="protein sequence ID" value="AZA16205.1"/>
    <property type="molecule type" value="Genomic_DNA"/>
</dbReference>
<keyword evidence="1" id="KW-0472">Membrane</keyword>
<evidence type="ECO:0000313" key="2">
    <source>
        <dbReference type="EMBL" id="AZA16205.1"/>
    </source>
</evidence>
<keyword evidence="1" id="KW-1133">Transmembrane helix</keyword>
<sequence length="63" mass="7483">MKLNQLNNKEKESRKPGFFFYCFLNILLVTTIFLKKEKARPSRAKKILLTNKSKGKFCQQLFL</sequence>
<organism evidence="2">
    <name type="scientific">Lactobacillus delbrueckii subsp. lactis</name>
    <dbReference type="NCBI Taxonomy" id="29397"/>
    <lineage>
        <taxon>Bacteria</taxon>
        <taxon>Bacillati</taxon>
        <taxon>Bacillota</taxon>
        <taxon>Bacilli</taxon>
        <taxon>Lactobacillales</taxon>
        <taxon>Lactobacillaceae</taxon>
        <taxon>Lactobacillus</taxon>
    </lineage>
</organism>
<accession>A0A3G6JDW6</accession>
<protein>
    <submittedName>
        <fullName evidence="2">Uncharacterized protein</fullName>
    </submittedName>
</protein>
<proteinExistence type="predicted"/>
<evidence type="ECO:0000256" key="1">
    <source>
        <dbReference type="SAM" id="Phobius"/>
    </source>
</evidence>
<gene>
    <name evidence="2" type="ORF">DQL93_06465</name>
</gene>
<feature type="transmembrane region" description="Helical" evidence="1">
    <location>
        <begin position="18"/>
        <end position="34"/>
    </location>
</feature>
<reference evidence="2" key="1">
    <citation type="submission" date="2018-07" db="EMBL/GenBank/DDBJ databases">
        <authorList>
            <person name="Somerville V."/>
        </authorList>
    </citation>
    <scope>NUCLEOTIDE SEQUENCE</scope>
    <source>
        <strain evidence="2">NWC_2_2</strain>
    </source>
</reference>
<dbReference type="AlphaFoldDB" id="A0A3G6JDW6"/>